<dbReference type="GO" id="GO:0071013">
    <property type="term" value="C:catalytic step 2 spliceosome"/>
    <property type="evidence" value="ECO:0007669"/>
    <property type="project" value="TreeGrafter"/>
</dbReference>
<dbReference type="InterPro" id="IPR012677">
    <property type="entry name" value="Nucleotide-bd_a/b_plait_sf"/>
</dbReference>
<dbReference type="GO" id="GO:0000398">
    <property type="term" value="P:mRNA splicing, via spliceosome"/>
    <property type="evidence" value="ECO:0007669"/>
    <property type="project" value="InterPro"/>
</dbReference>
<dbReference type="InterPro" id="IPR051847">
    <property type="entry name" value="RNA_proc/Spliceosome_comp"/>
</dbReference>
<dbReference type="EMBL" id="JAXLQG010000003">
    <property type="protein sequence ID" value="KAK5542561.1"/>
    <property type="molecule type" value="Genomic_DNA"/>
</dbReference>
<dbReference type="InterPro" id="IPR000504">
    <property type="entry name" value="RRM_dom"/>
</dbReference>
<dbReference type="Proteomes" id="UP001345827">
    <property type="component" value="Unassembled WGS sequence"/>
</dbReference>
<evidence type="ECO:0000256" key="3">
    <source>
        <dbReference type="SAM" id="MobiDB-lite"/>
    </source>
</evidence>
<dbReference type="PROSITE" id="PS50102">
    <property type="entry name" value="RRM"/>
    <property type="match status" value="1"/>
</dbReference>
<dbReference type="GO" id="GO:0003723">
    <property type="term" value="F:RNA binding"/>
    <property type="evidence" value="ECO:0007669"/>
    <property type="project" value="UniProtKB-UniRule"/>
</dbReference>
<feature type="region of interest" description="Disordered" evidence="3">
    <location>
        <begin position="195"/>
        <end position="338"/>
    </location>
</feature>
<dbReference type="AlphaFoldDB" id="A0AAV9QFY9"/>
<dbReference type="InterPro" id="IPR035979">
    <property type="entry name" value="RBD_domain_sf"/>
</dbReference>
<dbReference type="SUPFAM" id="SSF54928">
    <property type="entry name" value="RNA-binding domain, RBD"/>
    <property type="match status" value="1"/>
</dbReference>
<gene>
    <name evidence="5" type="primary">cwf29</name>
    <name evidence="5" type="ORF">LTR25_002447</name>
</gene>
<dbReference type="SMART" id="SM00360">
    <property type="entry name" value="RRM"/>
    <property type="match status" value="1"/>
</dbReference>
<dbReference type="InterPro" id="IPR045844">
    <property type="entry name" value="RRM_Ist3-like"/>
</dbReference>
<sequence length="338" mass="40936">MNAIRQTQLLNKRELENAIPPSASWHADYRDTAYIYIGGLNENLTEGDVVTIFSQFGNPTHLNMIRDKETGKSRGFCFLKYEDQRSCDLAVDNFTGAEVLGRLLRVDHTRYKKRDDEDEDTYRIDRLEQEAEAAQLNGNGKRESDDTEDEERQSKHSRKKRRPLLKEEQELEEMLAIKQDGEEEDPMREYLIREKREELERAKERARRKDKAERKHKHSHKEGEDGDEERRHKHRRREDEDTREDNGRHRPRRREEDDDRAEKRHRHGGVDEDRDRGHRQKHRTEGDKEPRRHRTEDAQQDDRKTRRREDDDSRRDRHRDYRDRPDDSREQKSSRDRR</sequence>
<name>A0AAV9QFY9_9PEZI</name>
<dbReference type="Gene3D" id="3.30.70.330">
    <property type="match status" value="1"/>
</dbReference>
<dbReference type="CDD" id="cd12411">
    <property type="entry name" value="RRM_ist3_like"/>
    <property type="match status" value="1"/>
</dbReference>
<accession>A0AAV9QFY9</accession>
<dbReference type="Pfam" id="PF00076">
    <property type="entry name" value="RRM_1"/>
    <property type="match status" value="1"/>
</dbReference>
<evidence type="ECO:0000256" key="1">
    <source>
        <dbReference type="ARBA" id="ARBA00022884"/>
    </source>
</evidence>
<evidence type="ECO:0000313" key="5">
    <source>
        <dbReference type="EMBL" id="KAK5542561.1"/>
    </source>
</evidence>
<dbReference type="PANTHER" id="PTHR45880">
    <property type="entry name" value="RNA-BINDING MOTIF PROTEIN, X-LINKED 2"/>
    <property type="match status" value="1"/>
</dbReference>
<feature type="compositionally biased region" description="Basic residues" evidence="3">
    <location>
        <begin position="204"/>
        <end position="220"/>
    </location>
</feature>
<organism evidence="5 6">
    <name type="scientific">Vermiconidia calcicola</name>
    <dbReference type="NCBI Taxonomy" id="1690605"/>
    <lineage>
        <taxon>Eukaryota</taxon>
        <taxon>Fungi</taxon>
        <taxon>Dikarya</taxon>
        <taxon>Ascomycota</taxon>
        <taxon>Pezizomycotina</taxon>
        <taxon>Dothideomycetes</taxon>
        <taxon>Dothideomycetidae</taxon>
        <taxon>Mycosphaerellales</taxon>
        <taxon>Extremaceae</taxon>
        <taxon>Vermiconidia</taxon>
    </lineage>
</organism>
<evidence type="ECO:0000313" key="6">
    <source>
        <dbReference type="Proteomes" id="UP001345827"/>
    </source>
</evidence>
<dbReference type="PANTHER" id="PTHR45880:SF1">
    <property type="entry name" value="RNA-BINDING MOTIF PROTEIN, X-LINKED 2"/>
    <property type="match status" value="1"/>
</dbReference>
<dbReference type="GO" id="GO:0071011">
    <property type="term" value="C:precatalytic spliceosome"/>
    <property type="evidence" value="ECO:0007669"/>
    <property type="project" value="TreeGrafter"/>
</dbReference>
<keyword evidence="1 2" id="KW-0694">RNA-binding</keyword>
<keyword evidence="6" id="KW-1185">Reference proteome</keyword>
<feature type="compositionally biased region" description="Basic and acidic residues" evidence="3">
    <location>
        <begin position="283"/>
        <end position="338"/>
    </location>
</feature>
<proteinExistence type="predicted"/>
<comment type="caution">
    <text evidence="5">The sequence shown here is derived from an EMBL/GenBank/DDBJ whole genome shotgun (WGS) entry which is preliminary data.</text>
</comment>
<feature type="compositionally biased region" description="Basic and acidic residues" evidence="3">
    <location>
        <begin position="237"/>
        <end position="248"/>
    </location>
</feature>
<evidence type="ECO:0000256" key="2">
    <source>
        <dbReference type="PROSITE-ProRule" id="PRU00176"/>
    </source>
</evidence>
<dbReference type="GO" id="GO:0005686">
    <property type="term" value="C:U2 snRNP"/>
    <property type="evidence" value="ECO:0007669"/>
    <property type="project" value="TreeGrafter"/>
</dbReference>
<feature type="region of interest" description="Disordered" evidence="3">
    <location>
        <begin position="133"/>
        <end position="169"/>
    </location>
</feature>
<protein>
    <submittedName>
        <fullName evidence="5">RNA-binding protein Cwf29</fullName>
    </submittedName>
</protein>
<reference evidence="5 6" key="1">
    <citation type="submission" date="2023-06" db="EMBL/GenBank/DDBJ databases">
        <title>Black Yeasts Isolated from many extreme environments.</title>
        <authorList>
            <person name="Coleine C."/>
            <person name="Stajich J.E."/>
            <person name="Selbmann L."/>
        </authorList>
    </citation>
    <scope>NUCLEOTIDE SEQUENCE [LARGE SCALE GENOMIC DNA]</scope>
    <source>
        <strain evidence="5 6">CCFEE 5887</strain>
    </source>
</reference>
<evidence type="ECO:0000259" key="4">
    <source>
        <dbReference type="PROSITE" id="PS50102"/>
    </source>
</evidence>
<feature type="domain" description="RRM" evidence="4">
    <location>
        <begin position="33"/>
        <end position="111"/>
    </location>
</feature>